<keyword evidence="9" id="KW-1185">Reference proteome</keyword>
<dbReference type="Pfam" id="PF06965">
    <property type="entry name" value="Na_H_antiport_1"/>
    <property type="match status" value="1"/>
</dbReference>
<evidence type="ECO:0000256" key="6">
    <source>
        <dbReference type="ARBA" id="ARBA00023201"/>
    </source>
</evidence>
<dbReference type="GO" id="GO:0006885">
    <property type="term" value="P:regulation of pH"/>
    <property type="evidence" value="ECO:0007669"/>
    <property type="project" value="UniProtKB-UniRule"/>
</dbReference>
<evidence type="ECO:0000256" key="1">
    <source>
        <dbReference type="ARBA" id="ARBA00004429"/>
    </source>
</evidence>
<feature type="transmembrane region" description="Helical" evidence="7">
    <location>
        <begin position="86"/>
        <end position="107"/>
    </location>
</feature>
<dbReference type="NCBIfam" id="NF007111">
    <property type="entry name" value="PRK09560.1"/>
    <property type="match status" value="1"/>
</dbReference>
<evidence type="ECO:0000256" key="2">
    <source>
        <dbReference type="ARBA" id="ARBA00022475"/>
    </source>
</evidence>
<dbReference type="PANTHER" id="PTHR30341">
    <property type="entry name" value="SODIUM ION/PROTON ANTIPORTER NHAA-RELATED"/>
    <property type="match status" value="1"/>
</dbReference>
<keyword evidence="3 7" id="KW-0812">Transmembrane</keyword>
<keyword evidence="7" id="KW-0050">Antiport</keyword>
<gene>
    <name evidence="7 8" type="primary">nhaA</name>
    <name evidence="8" type="ORF">H8Q88_03480</name>
</gene>
<organism evidence="8 9">
    <name type="scientific">Vibrio metschnikovii</name>
    <dbReference type="NCBI Taxonomy" id="28172"/>
    <lineage>
        <taxon>Bacteria</taxon>
        <taxon>Pseudomonadati</taxon>
        <taxon>Pseudomonadota</taxon>
        <taxon>Gammaproteobacteria</taxon>
        <taxon>Vibrionales</taxon>
        <taxon>Vibrionaceae</taxon>
        <taxon>Vibrio</taxon>
    </lineage>
</organism>
<keyword evidence="5 7" id="KW-0472">Membrane</keyword>
<feature type="transmembrane region" description="Helical" evidence="7">
    <location>
        <begin position="197"/>
        <end position="230"/>
    </location>
</feature>
<feature type="transmembrane region" description="Helical" evidence="7">
    <location>
        <begin position="173"/>
        <end position="190"/>
    </location>
</feature>
<dbReference type="Proteomes" id="UP000615796">
    <property type="component" value="Unassembled WGS sequence"/>
</dbReference>
<dbReference type="InterPro" id="IPR023171">
    <property type="entry name" value="Na/H_antiporter_dom_sf"/>
</dbReference>
<keyword evidence="4 7" id="KW-1133">Transmembrane helix</keyword>
<feature type="transmembrane region" description="Helical" evidence="7">
    <location>
        <begin position="280"/>
        <end position="304"/>
    </location>
</feature>
<comment type="catalytic activity">
    <reaction evidence="7">
        <text>Na(+)(in) + 2 H(+)(out) = Na(+)(out) + 2 H(+)(in)</text>
        <dbReference type="Rhea" id="RHEA:29251"/>
        <dbReference type="ChEBI" id="CHEBI:15378"/>
        <dbReference type="ChEBI" id="CHEBI:29101"/>
    </reaction>
</comment>
<feature type="transmembrane region" description="Helical" evidence="7">
    <location>
        <begin position="355"/>
        <end position="373"/>
    </location>
</feature>
<dbReference type="NCBIfam" id="NF007112">
    <property type="entry name" value="PRK09561.1"/>
    <property type="match status" value="1"/>
</dbReference>
<keyword evidence="7" id="KW-0915">Sodium</keyword>
<sequence>MYKRIKYFLTSDPASGILLLLAAITALAIANSPLQHSYQQFLNFYVFGISVSHWINDGLMALFFLMIGLEVKRELIEGSLNSRSKAMLPAMAALGGMLFPIAIFLFFNYQDPIAINGWAAPAATDIAFALAILSLLGKRVPVELKVFLLALAIIDDLGVIFIIALFYNSEPSGMMLLFVLTISLFLFFCGKKQFSSLALYFVLFLVLWFTVYHSGIHATLAGVIAGFLIPLTCRAGKSPAKRVEHLLNPYVAFLILPLFAFANSGVTFSSINIVSSNAHLPLGIALGLFVGKPIGVFLFSWLAIKLGVAQLPPTVNLRMILSVAVLCGIGFTMSIFISTLAFTAEQSAMVDYAKIGILMGSTASAILGFSMLIKALPVSTPHIVTSQARVSELQQSRIK</sequence>
<evidence type="ECO:0000256" key="3">
    <source>
        <dbReference type="ARBA" id="ARBA00022692"/>
    </source>
</evidence>
<dbReference type="NCBIfam" id="TIGR00773">
    <property type="entry name" value="NhaA"/>
    <property type="match status" value="1"/>
</dbReference>
<protein>
    <recommendedName>
        <fullName evidence="7">Na(+)/H(+) antiporter NhaA</fullName>
    </recommendedName>
    <alternativeName>
        <fullName evidence="7">Sodium/proton antiporter NhaA</fullName>
    </alternativeName>
</protein>
<evidence type="ECO:0000256" key="4">
    <source>
        <dbReference type="ARBA" id="ARBA00022989"/>
    </source>
</evidence>
<evidence type="ECO:0000313" key="8">
    <source>
        <dbReference type="EMBL" id="MBC5850021.1"/>
    </source>
</evidence>
<dbReference type="RefSeq" id="WP_072669280.1">
    <property type="nucleotide sequence ID" value="NZ_CAWQCL010000001.1"/>
</dbReference>
<evidence type="ECO:0000256" key="5">
    <source>
        <dbReference type="ARBA" id="ARBA00023136"/>
    </source>
</evidence>
<dbReference type="AlphaFoldDB" id="A0A9X0R734"/>
<proteinExistence type="inferred from homology"/>
<feature type="transmembrane region" description="Helical" evidence="7">
    <location>
        <begin position="113"/>
        <end position="136"/>
    </location>
</feature>
<dbReference type="PANTHER" id="PTHR30341:SF0">
    <property type="entry name" value="NA(+)_H(+) ANTIPORTER NHAA"/>
    <property type="match status" value="1"/>
</dbReference>
<keyword evidence="2 7" id="KW-1003">Cell membrane</keyword>
<feature type="transmembrane region" description="Helical" evidence="7">
    <location>
        <begin position="319"/>
        <end position="343"/>
    </location>
</feature>
<dbReference type="HAMAP" id="MF_01844">
    <property type="entry name" value="NhaA"/>
    <property type="match status" value="1"/>
</dbReference>
<comment type="caution">
    <text evidence="8">The sequence shown here is derived from an EMBL/GenBank/DDBJ whole genome shotgun (WGS) entry which is preliminary data.</text>
</comment>
<dbReference type="GO" id="GO:0005886">
    <property type="term" value="C:plasma membrane"/>
    <property type="evidence" value="ECO:0007669"/>
    <property type="project" value="UniProtKB-SubCell"/>
</dbReference>
<evidence type="ECO:0000256" key="7">
    <source>
        <dbReference type="HAMAP-Rule" id="MF_01844"/>
    </source>
</evidence>
<keyword evidence="7" id="KW-0813">Transport</keyword>
<name>A0A9X0R734_VIBME</name>
<feature type="transmembrane region" description="Helical" evidence="7">
    <location>
        <begin position="44"/>
        <end position="65"/>
    </location>
</feature>
<feature type="transmembrane region" description="Helical" evidence="7">
    <location>
        <begin position="250"/>
        <end position="268"/>
    </location>
</feature>
<comment type="function">
    <text evidence="7">Na(+)/H(+) antiporter that extrudes sodium in exchange for external protons.</text>
</comment>
<dbReference type="Gene3D" id="1.20.1530.10">
    <property type="entry name" value="Na+/H+ antiporter like domain"/>
    <property type="match status" value="1"/>
</dbReference>
<comment type="subcellular location">
    <subcellularLocation>
        <location evidence="1">Cell inner membrane</location>
        <topology evidence="1">Multi-pass membrane protein</topology>
    </subcellularLocation>
    <subcellularLocation>
        <location evidence="7">Cell membrane</location>
        <topology evidence="7">Multi-pass membrane protein</topology>
    </subcellularLocation>
</comment>
<evidence type="ECO:0000313" key="9">
    <source>
        <dbReference type="Proteomes" id="UP000615796"/>
    </source>
</evidence>
<keyword evidence="7" id="KW-0406">Ion transport</keyword>
<dbReference type="GO" id="GO:0015385">
    <property type="term" value="F:sodium:proton antiporter activity"/>
    <property type="evidence" value="ECO:0007669"/>
    <property type="project" value="UniProtKB-UniRule"/>
</dbReference>
<accession>A0A9X0R734</accession>
<dbReference type="InterPro" id="IPR004670">
    <property type="entry name" value="NhaA"/>
</dbReference>
<feature type="transmembrane region" description="Helical" evidence="7">
    <location>
        <begin position="148"/>
        <end position="167"/>
    </location>
</feature>
<comment type="similarity">
    <text evidence="7">Belongs to the NhaA Na(+)/H(+) (TC 2.A.33) antiporter family.</text>
</comment>
<reference evidence="8" key="1">
    <citation type="submission" date="2020-08" db="EMBL/GenBank/DDBJ databases">
        <title>Genome Sequencing and Pan-Genome Analysis of Migratory bird Vibrio Strains, Inner Mongolia.</title>
        <authorList>
            <person name="Zheng L."/>
        </authorList>
    </citation>
    <scope>NUCLEOTIDE SEQUENCE</scope>
    <source>
        <strain evidence="8">M13F</strain>
    </source>
</reference>
<dbReference type="EMBL" id="JACRUP010000001">
    <property type="protein sequence ID" value="MBC5850021.1"/>
    <property type="molecule type" value="Genomic_DNA"/>
</dbReference>
<keyword evidence="6 7" id="KW-0739">Sodium transport</keyword>